<comment type="caution">
    <text evidence="2">The sequence shown here is derived from an EMBL/GenBank/DDBJ whole genome shotgun (WGS) entry which is preliminary data.</text>
</comment>
<dbReference type="InterPro" id="IPR036291">
    <property type="entry name" value="NAD(P)-bd_dom_sf"/>
</dbReference>
<name>A6G358_9BACT</name>
<feature type="domain" description="Thioester reductase (TE)" evidence="1">
    <location>
        <begin position="31"/>
        <end position="231"/>
    </location>
</feature>
<dbReference type="PANTHER" id="PTHR11011:SF45">
    <property type="entry name" value="FATTY ACYL-COA REDUCTASE CG8306-RELATED"/>
    <property type="match status" value="1"/>
</dbReference>
<organism evidence="2 3">
    <name type="scientific">Plesiocystis pacifica SIR-1</name>
    <dbReference type="NCBI Taxonomy" id="391625"/>
    <lineage>
        <taxon>Bacteria</taxon>
        <taxon>Pseudomonadati</taxon>
        <taxon>Myxococcota</taxon>
        <taxon>Polyangia</taxon>
        <taxon>Nannocystales</taxon>
        <taxon>Nannocystaceae</taxon>
        <taxon>Plesiocystis</taxon>
    </lineage>
</organism>
<dbReference type="GO" id="GO:0080019">
    <property type="term" value="F:alcohol-forming very long-chain fatty acyl-CoA reductase activity"/>
    <property type="evidence" value="ECO:0007669"/>
    <property type="project" value="InterPro"/>
</dbReference>
<dbReference type="eggNOG" id="COG3320">
    <property type="taxonomic scope" value="Bacteria"/>
</dbReference>
<dbReference type="SUPFAM" id="SSF51735">
    <property type="entry name" value="NAD(P)-binding Rossmann-fold domains"/>
    <property type="match status" value="1"/>
</dbReference>
<accession>A6G358</accession>
<dbReference type="InterPro" id="IPR026055">
    <property type="entry name" value="FAR"/>
</dbReference>
<dbReference type="InterPro" id="IPR013120">
    <property type="entry name" value="FAR_NAD-bd"/>
</dbReference>
<dbReference type="Pfam" id="PF07993">
    <property type="entry name" value="NAD_binding_4"/>
    <property type="match status" value="1"/>
</dbReference>
<evidence type="ECO:0000313" key="2">
    <source>
        <dbReference type="EMBL" id="EDM79683.1"/>
    </source>
</evidence>
<proteinExistence type="predicted"/>
<dbReference type="GO" id="GO:0035336">
    <property type="term" value="P:long-chain fatty-acyl-CoA metabolic process"/>
    <property type="evidence" value="ECO:0007669"/>
    <property type="project" value="TreeGrafter"/>
</dbReference>
<protein>
    <submittedName>
        <fullName evidence="2">Male sterility-like protein</fullName>
    </submittedName>
</protein>
<dbReference type="Proteomes" id="UP000005801">
    <property type="component" value="Unassembled WGS sequence"/>
</dbReference>
<dbReference type="EMBL" id="ABCS01000017">
    <property type="protein sequence ID" value="EDM79683.1"/>
    <property type="molecule type" value="Genomic_DNA"/>
</dbReference>
<dbReference type="STRING" id="391625.PPSIR1_16515"/>
<keyword evidence="3" id="KW-1185">Reference proteome</keyword>
<reference evidence="2 3" key="1">
    <citation type="submission" date="2007-06" db="EMBL/GenBank/DDBJ databases">
        <authorList>
            <person name="Shimkets L."/>
            <person name="Ferriera S."/>
            <person name="Johnson J."/>
            <person name="Kravitz S."/>
            <person name="Beeson K."/>
            <person name="Sutton G."/>
            <person name="Rogers Y.-H."/>
            <person name="Friedman R."/>
            <person name="Frazier M."/>
            <person name="Venter J.C."/>
        </authorList>
    </citation>
    <scope>NUCLEOTIDE SEQUENCE [LARGE SCALE GENOMIC DNA]</scope>
    <source>
        <strain evidence="2 3">SIR-1</strain>
    </source>
</reference>
<dbReference type="Gene3D" id="3.40.50.720">
    <property type="entry name" value="NAD(P)-binding Rossmann-like Domain"/>
    <property type="match status" value="1"/>
</dbReference>
<evidence type="ECO:0000259" key="1">
    <source>
        <dbReference type="Pfam" id="PF07993"/>
    </source>
</evidence>
<sequence>MLAIVRPGEIEPSIRLRETLHKVARLYALESAQGVEIHTAIDQRCHAIAGDLFEPACGVHLDDSRPWEGAEFWHCAASLQYQDRHADNIYRTNTQGTEHALDLARRAGARCFNYISTAYVAGTRSGSILEQPVEEGHNNNHYERSKVRAEQMVQSEPTMRTRILRPSIVIGHSKTRAALNFNGMYGFLRGLVKFRGAMERAQRSLAARLDVRVRADRHGTVNLIPVDHVARDAARLSLRDAPDGIYHLTTATPINTGSTLDTLFELAGFRRPKLVQTCDEFSSLDARFHRRVDFYTAYLVGPKQFSRAHTNAAAGTDEGGTFVLDTDTLTDFCNWYVERLEARRSVLPATR</sequence>
<dbReference type="AlphaFoldDB" id="A6G358"/>
<dbReference type="PANTHER" id="PTHR11011">
    <property type="entry name" value="MALE STERILITY PROTEIN 2-RELATED"/>
    <property type="match status" value="1"/>
</dbReference>
<evidence type="ECO:0000313" key="3">
    <source>
        <dbReference type="Proteomes" id="UP000005801"/>
    </source>
</evidence>
<gene>
    <name evidence="2" type="ORF">PPSIR1_16515</name>
</gene>